<keyword evidence="4 6" id="KW-1133">Transmembrane helix</keyword>
<dbReference type="Pfam" id="PF01544">
    <property type="entry name" value="CorA"/>
    <property type="match status" value="1"/>
</dbReference>
<feature type="transmembrane region" description="Helical" evidence="6">
    <location>
        <begin position="278"/>
        <end position="297"/>
    </location>
</feature>
<dbReference type="RefSeq" id="WP_098824899.1">
    <property type="nucleotide sequence ID" value="NZ_BCMJ01000005.1"/>
</dbReference>
<sequence>MIKPTKHLNGFDWVETTALTEAEQQTLMAEYGITDDIITYVTDKDETANYVYDPANNQQLMIVLVPYQLKNTQMPRYITRPVGFLIHQGVLFTFNESRLNFVEQAFQKSADDTDINTTSAFILESMFDLVDSYIPIVKFVTKQRNQLDKMLNKDAKNSNLMALSYLGQTLTFFNSGVESNNDLFARIPRTYFGVNNDSIENDLLEDVSIESDQVQHMIENEEQVVNRITDTFDSIINNNLNDTMKFLTIWSLTMAVPTIVTGFFGMNVKLPLAHFNGAWLIVIGLSVGFIAWLLLIFKMHHRL</sequence>
<name>A0A1Z5J310_9LACO</name>
<comment type="caution">
    <text evidence="7">The sequence shown here is derived from an EMBL/GenBank/DDBJ whole genome shotgun (WGS) entry which is preliminary data.</text>
</comment>
<comment type="similarity">
    <text evidence="2">Belongs to the CorA metal ion transporter (MIT) (TC 1.A.35) family.</text>
</comment>
<dbReference type="OrthoDB" id="9803416at2"/>
<dbReference type="InterPro" id="IPR045861">
    <property type="entry name" value="CorA_cytoplasmic_dom"/>
</dbReference>
<protein>
    <submittedName>
        <fullName evidence="7">Magnesium and cobalt transporter</fullName>
    </submittedName>
</protein>
<accession>A0A1Z5J310</accession>
<evidence type="ECO:0000256" key="4">
    <source>
        <dbReference type="ARBA" id="ARBA00022989"/>
    </source>
</evidence>
<dbReference type="InterPro" id="IPR045863">
    <property type="entry name" value="CorA_TM1_TM2"/>
</dbReference>
<dbReference type="InterPro" id="IPR047199">
    <property type="entry name" value="CorA-like"/>
</dbReference>
<evidence type="ECO:0000313" key="7">
    <source>
        <dbReference type="EMBL" id="GAX08286.1"/>
    </source>
</evidence>
<keyword evidence="3 6" id="KW-0812">Transmembrane</keyword>
<dbReference type="GO" id="GO:0046873">
    <property type="term" value="F:metal ion transmembrane transporter activity"/>
    <property type="evidence" value="ECO:0007669"/>
    <property type="project" value="InterPro"/>
</dbReference>
<gene>
    <name evidence="7" type="primary">corA_2</name>
    <name evidence="7" type="ORF">IWT5_01440</name>
</gene>
<dbReference type="GO" id="GO:0016020">
    <property type="term" value="C:membrane"/>
    <property type="evidence" value="ECO:0007669"/>
    <property type="project" value="UniProtKB-SubCell"/>
</dbReference>
<dbReference type="CDD" id="cd12827">
    <property type="entry name" value="EcCorA_ZntB-like_u2"/>
    <property type="match status" value="1"/>
</dbReference>
<organism evidence="7 8">
    <name type="scientific">Secundilactobacillus silagincola</name>
    <dbReference type="NCBI Taxonomy" id="1714681"/>
    <lineage>
        <taxon>Bacteria</taxon>
        <taxon>Bacillati</taxon>
        <taxon>Bacillota</taxon>
        <taxon>Bacilli</taxon>
        <taxon>Lactobacillales</taxon>
        <taxon>Lactobacillaceae</taxon>
        <taxon>Secundilactobacillus</taxon>
    </lineage>
</organism>
<evidence type="ECO:0000256" key="3">
    <source>
        <dbReference type="ARBA" id="ARBA00022692"/>
    </source>
</evidence>
<dbReference type="AlphaFoldDB" id="A0A1Z5J310"/>
<comment type="subcellular location">
    <subcellularLocation>
        <location evidence="1">Membrane</location>
        <topology evidence="1">Multi-pass membrane protein</topology>
    </subcellularLocation>
</comment>
<reference evidence="7 8" key="1">
    <citation type="submission" date="2015-11" db="EMBL/GenBank/DDBJ databases">
        <title>Draft genome sequences of new species of the genus Lactobacillus isolated from orchardgrass silage.</title>
        <authorList>
            <person name="Tohno M."/>
            <person name="Tanizawa Y."/>
            <person name="Arita M."/>
        </authorList>
    </citation>
    <scope>NUCLEOTIDE SEQUENCE [LARGE SCALE GENOMIC DNA]</scope>
    <source>
        <strain evidence="7 8">IWT5</strain>
    </source>
</reference>
<evidence type="ECO:0000313" key="8">
    <source>
        <dbReference type="Proteomes" id="UP000223370"/>
    </source>
</evidence>
<feature type="transmembrane region" description="Helical" evidence="6">
    <location>
        <begin position="246"/>
        <end position="266"/>
    </location>
</feature>
<dbReference type="Gene3D" id="1.20.58.340">
    <property type="entry name" value="Magnesium transport protein CorA, transmembrane region"/>
    <property type="match status" value="2"/>
</dbReference>
<dbReference type="SUPFAM" id="SSF144083">
    <property type="entry name" value="Magnesium transport protein CorA, transmembrane region"/>
    <property type="match status" value="1"/>
</dbReference>
<evidence type="ECO:0000256" key="6">
    <source>
        <dbReference type="SAM" id="Phobius"/>
    </source>
</evidence>
<dbReference type="Proteomes" id="UP000223370">
    <property type="component" value="Unassembled WGS sequence"/>
</dbReference>
<dbReference type="PANTHER" id="PTHR47891">
    <property type="entry name" value="TRANSPORTER-RELATED"/>
    <property type="match status" value="1"/>
</dbReference>
<evidence type="ECO:0000256" key="5">
    <source>
        <dbReference type="ARBA" id="ARBA00023136"/>
    </source>
</evidence>
<dbReference type="InterPro" id="IPR002523">
    <property type="entry name" value="MgTranspt_CorA/ZnTranspt_ZntB"/>
</dbReference>
<dbReference type="SUPFAM" id="SSF143865">
    <property type="entry name" value="CorA soluble domain-like"/>
    <property type="match status" value="1"/>
</dbReference>
<proteinExistence type="inferred from homology"/>
<evidence type="ECO:0000256" key="1">
    <source>
        <dbReference type="ARBA" id="ARBA00004141"/>
    </source>
</evidence>
<evidence type="ECO:0000256" key="2">
    <source>
        <dbReference type="ARBA" id="ARBA00009765"/>
    </source>
</evidence>
<keyword evidence="8" id="KW-1185">Reference proteome</keyword>
<dbReference type="PANTHER" id="PTHR47891:SF1">
    <property type="entry name" value="CORA-MAGNESIUM AND COBALT TRANSPORTER"/>
    <property type="match status" value="1"/>
</dbReference>
<dbReference type="Gene3D" id="3.30.460.20">
    <property type="entry name" value="CorA soluble domain-like"/>
    <property type="match status" value="1"/>
</dbReference>
<keyword evidence="5 6" id="KW-0472">Membrane</keyword>
<dbReference type="EMBL" id="BCMJ01000005">
    <property type="protein sequence ID" value="GAX08286.1"/>
    <property type="molecule type" value="Genomic_DNA"/>
</dbReference>